<evidence type="ECO:0000313" key="8">
    <source>
        <dbReference type="Proteomes" id="UP000593594"/>
    </source>
</evidence>
<name>A0A7S8HAY3_9HYPH</name>
<dbReference type="Pfam" id="PF08548">
    <property type="entry name" value="Peptidase_M10_C"/>
    <property type="match status" value="1"/>
</dbReference>
<evidence type="ECO:0000256" key="5">
    <source>
        <dbReference type="SAM" id="MobiDB-lite"/>
    </source>
</evidence>
<dbReference type="Proteomes" id="UP000593594">
    <property type="component" value="Chromosome"/>
</dbReference>
<dbReference type="InterPro" id="IPR001343">
    <property type="entry name" value="Hemolysn_Ca-bd"/>
</dbReference>
<dbReference type="EMBL" id="CP058214">
    <property type="protein sequence ID" value="QPC41941.1"/>
    <property type="molecule type" value="Genomic_DNA"/>
</dbReference>
<feature type="compositionally biased region" description="Polar residues" evidence="5">
    <location>
        <begin position="1"/>
        <end position="27"/>
    </location>
</feature>
<feature type="compositionally biased region" description="Gly residues" evidence="5">
    <location>
        <begin position="67"/>
        <end position="82"/>
    </location>
</feature>
<reference evidence="7 8" key="1">
    <citation type="submission" date="2020-06" db="EMBL/GenBank/DDBJ databases">
        <title>Genome sequence of 2 isolates from Red Sea Mangroves.</title>
        <authorList>
            <person name="Sefrji F."/>
            <person name="Michoud G."/>
            <person name="Merlino G."/>
            <person name="Daffonchio D."/>
        </authorList>
    </citation>
    <scope>NUCLEOTIDE SEQUENCE [LARGE SCALE GENOMIC DNA]</scope>
    <source>
        <strain evidence="7 8">R1DC25</strain>
    </source>
</reference>
<gene>
    <name evidence="7" type="ORF">HW532_03960</name>
</gene>
<dbReference type="InterPro" id="IPR011049">
    <property type="entry name" value="Serralysin-like_metalloprot_C"/>
</dbReference>
<dbReference type="InterPro" id="IPR013858">
    <property type="entry name" value="Peptidase_M10B_C"/>
</dbReference>
<evidence type="ECO:0000256" key="2">
    <source>
        <dbReference type="ARBA" id="ARBA00004613"/>
    </source>
</evidence>
<evidence type="ECO:0000256" key="1">
    <source>
        <dbReference type="ARBA" id="ARBA00001913"/>
    </source>
</evidence>
<keyword evidence="3" id="KW-0964">Secreted</keyword>
<accession>A0A7S8HAY3</accession>
<keyword evidence="4" id="KW-0677">Repeat</keyword>
<keyword evidence="8" id="KW-1185">Reference proteome</keyword>
<dbReference type="PROSITE" id="PS00330">
    <property type="entry name" value="HEMOLYSIN_CALCIUM"/>
    <property type="match status" value="8"/>
</dbReference>
<proteinExistence type="predicted"/>
<dbReference type="Gene3D" id="2.150.10.10">
    <property type="entry name" value="Serralysin-like metalloprotease, C-terminal"/>
    <property type="match status" value="6"/>
</dbReference>
<sequence length="577" mass="59250">MASPLDTRSTPAFDFASQSDTGISWSTAAYDDGSDEGQAGSDPLETIDGTEGDDEIAGTPESDTIYGHGGNDTITGGGGSDAILGGDGNDWLNTDDGDGWWDDRLYGDAGDDVLISGYGNDYLYGGDGNDTLISGHDNHSDGTPGDADGDQLRGGAGDDVLIGSGMTDNLVGGDGNDVLMGRGGQDILYGDAGADLLDGGEGEDYLDYRSSPDAVTVDLAHGIGRGGYAEGDVYRSIEKVRGSNFDDRLTGGDGNEDLFGLEGDDTIRGGGGDDHLIGGDGDDILQGGAGDDLFEGRDGVDHIDGGEGSDTLSFFPFSGGEGGVTIDLEAQTASGGEIEEGETFRNIENVVATPYDDVLLGDGNDNTFSGYNGTDYIDGGEGSDTVEYHRGDALERGVVVNLETGRTSGGDAAGDTLVSIENVTGSHFDDSLTGDAGDNVLTGRDGRDGLHGGEGDDTLTGGRGSDTLTGGAGADSFVYDYAPESGGNDMDTIRDFSSADGDRIDLSGFHAGYDDAEPTDLSFIGYGEFSGAAGELRLVEDGTDTHVEIDTTGDGMADFDVRLSDIQEPLGEDDFIL</sequence>
<dbReference type="InterPro" id="IPR050557">
    <property type="entry name" value="RTX_toxin/Mannuronan_C5-epim"/>
</dbReference>
<dbReference type="InterPro" id="IPR018511">
    <property type="entry name" value="Hemolysin-typ_Ca-bd_CS"/>
</dbReference>
<evidence type="ECO:0000256" key="3">
    <source>
        <dbReference type="ARBA" id="ARBA00022525"/>
    </source>
</evidence>
<feature type="region of interest" description="Disordered" evidence="5">
    <location>
        <begin position="1"/>
        <end position="82"/>
    </location>
</feature>
<comment type="cofactor">
    <cofactor evidence="1">
        <name>Ca(2+)</name>
        <dbReference type="ChEBI" id="CHEBI:29108"/>
    </cofactor>
</comment>
<evidence type="ECO:0000259" key="6">
    <source>
        <dbReference type="Pfam" id="PF08548"/>
    </source>
</evidence>
<feature type="domain" description="Peptidase M10 serralysin C-terminal" evidence="6">
    <location>
        <begin position="460"/>
        <end position="576"/>
    </location>
</feature>
<dbReference type="SUPFAM" id="SSF51120">
    <property type="entry name" value="beta-Roll"/>
    <property type="match status" value="4"/>
</dbReference>
<evidence type="ECO:0000313" key="7">
    <source>
        <dbReference type="EMBL" id="QPC41941.1"/>
    </source>
</evidence>
<dbReference type="AlphaFoldDB" id="A0A7S8HAY3"/>
<feature type="compositionally biased region" description="Basic and acidic residues" evidence="5">
    <location>
        <begin position="444"/>
        <end position="454"/>
    </location>
</feature>
<feature type="region of interest" description="Disordered" evidence="5">
    <location>
        <begin position="429"/>
        <end position="468"/>
    </location>
</feature>
<dbReference type="RefSeq" id="WP_213163168.1">
    <property type="nucleotide sequence ID" value="NZ_CP058214.1"/>
</dbReference>
<dbReference type="PANTHER" id="PTHR38340:SF1">
    <property type="entry name" value="S-LAYER PROTEIN"/>
    <property type="match status" value="1"/>
</dbReference>
<organism evidence="7 8">
    <name type="scientific">Kaustia mangrovi</name>
    <dbReference type="NCBI Taxonomy" id="2593653"/>
    <lineage>
        <taxon>Bacteria</taxon>
        <taxon>Pseudomonadati</taxon>
        <taxon>Pseudomonadota</taxon>
        <taxon>Alphaproteobacteria</taxon>
        <taxon>Hyphomicrobiales</taxon>
        <taxon>Parvibaculaceae</taxon>
        <taxon>Kaustia</taxon>
    </lineage>
</organism>
<dbReference type="PRINTS" id="PR00313">
    <property type="entry name" value="CABNDNGRPT"/>
</dbReference>
<protein>
    <submittedName>
        <fullName evidence="7">Calcium-binding protein</fullName>
    </submittedName>
</protein>
<comment type="subcellular location">
    <subcellularLocation>
        <location evidence="2">Secreted</location>
    </subcellularLocation>
</comment>
<dbReference type="GO" id="GO:0005615">
    <property type="term" value="C:extracellular space"/>
    <property type="evidence" value="ECO:0007669"/>
    <property type="project" value="InterPro"/>
</dbReference>
<dbReference type="PANTHER" id="PTHR38340">
    <property type="entry name" value="S-LAYER PROTEIN"/>
    <property type="match status" value="1"/>
</dbReference>
<dbReference type="Pfam" id="PF00353">
    <property type="entry name" value="HemolysinCabind"/>
    <property type="match status" value="7"/>
</dbReference>
<evidence type="ECO:0000256" key="4">
    <source>
        <dbReference type="ARBA" id="ARBA00022737"/>
    </source>
</evidence>
<dbReference type="GO" id="GO:0005509">
    <property type="term" value="F:calcium ion binding"/>
    <property type="evidence" value="ECO:0007669"/>
    <property type="project" value="InterPro"/>
</dbReference>
<dbReference type="KEGG" id="kmn:HW532_03960"/>